<feature type="region of interest" description="Disordered" evidence="1">
    <location>
        <begin position="210"/>
        <end position="234"/>
    </location>
</feature>
<keyword evidence="3" id="KW-1185">Reference proteome</keyword>
<evidence type="ECO:0000256" key="1">
    <source>
        <dbReference type="SAM" id="MobiDB-lite"/>
    </source>
</evidence>
<evidence type="ECO:0000313" key="3">
    <source>
        <dbReference type="Proteomes" id="UP000801492"/>
    </source>
</evidence>
<dbReference type="PANTHER" id="PTHR34438">
    <property type="entry name" value="SI:DKEY-97L20.6"/>
    <property type="match status" value="1"/>
</dbReference>
<sequence length="321" mass="36750">MMMTPRKRSREGHSSKRSLLRSTIGSSIDISKTDASASTIEKKLQKILENEEQELIVYSIREEIMQKVMNECYKKYMEKQCIKFTVHCAYRALVQLVNLGLFHHDPGKPFYKGHPSWLEDKPPNPSPPDTWAPGKVAIKSKSIPLPTQPISEESSSEIEDKQKIENVFVDFEVSELELPKEEFKEKPLLEILYEVKDLDEELYEYESEVELTGPHGTEVSVTGEEDRPKHSSQSLSIFTKTTRMLLENLPHSMKSERSKIKGLIGKVPEPINLSMDELSIKSRMSIGELPPLRTDVKYKSDMPVKATKKKSNNQDFKMPPI</sequence>
<evidence type="ECO:0000313" key="2">
    <source>
        <dbReference type="EMBL" id="KAF2903354.1"/>
    </source>
</evidence>
<reference evidence="2" key="1">
    <citation type="submission" date="2019-08" db="EMBL/GenBank/DDBJ databases">
        <title>The genome of the North American firefly Photinus pyralis.</title>
        <authorList>
            <consortium name="Photinus pyralis genome working group"/>
            <person name="Fallon T.R."/>
            <person name="Sander Lower S.E."/>
            <person name="Weng J.-K."/>
        </authorList>
    </citation>
    <scope>NUCLEOTIDE SEQUENCE</scope>
    <source>
        <strain evidence="2">TRF0915ILg1</strain>
        <tissue evidence="2">Whole body</tissue>
    </source>
</reference>
<dbReference type="EMBL" id="VTPC01001047">
    <property type="protein sequence ID" value="KAF2903354.1"/>
    <property type="molecule type" value="Genomic_DNA"/>
</dbReference>
<proteinExistence type="predicted"/>
<organism evidence="2 3">
    <name type="scientific">Ignelater luminosus</name>
    <name type="common">Cucubano</name>
    <name type="synonym">Pyrophorus luminosus</name>
    <dbReference type="NCBI Taxonomy" id="2038154"/>
    <lineage>
        <taxon>Eukaryota</taxon>
        <taxon>Metazoa</taxon>
        <taxon>Ecdysozoa</taxon>
        <taxon>Arthropoda</taxon>
        <taxon>Hexapoda</taxon>
        <taxon>Insecta</taxon>
        <taxon>Pterygota</taxon>
        <taxon>Neoptera</taxon>
        <taxon>Endopterygota</taxon>
        <taxon>Coleoptera</taxon>
        <taxon>Polyphaga</taxon>
        <taxon>Elateriformia</taxon>
        <taxon>Elateroidea</taxon>
        <taxon>Elateridae</taxon>
        <taxon>Agrypninae</taxon>
        <taxon>Pyrophorini</taxon>
        <taxon>Ignelater</taxon>
    </lineage>
</organism>
<dbReference type="AlphaFoldDB" id="A0A8K0DCQ0"/>
<accession>A0A8K0DCQ0</accession>
<protein>
    <submittedName>
        <fullName evidence="2">Uncharacterized protein</fullName>
    </submittedName>
</protein>
<dbReference type="PANTHER" id="PTHR34438:SF1">
    <property type="entry name" value="CHROMOSOME 2 OPEN READING FRAME 81"/>
    <property type="match status" value="1"/>
</dbReference>
<dbReference type="Pfam" id="PF15479">
    <property type="entry name" value="DUF4639"/>
    <property type="match status" value="1"/>
</dbReference>
<gene>
    <name evidence="2" type="ORF">ILUMI_02831</name>
</gene>
<dbReference type="InterPro" id="IPR028042">
    <property type="entry name" value="DUF4639"/>
</dbReference>
<comment type="caution">
    <text evidence="2">The sequence shown here is derived from an EMBL/GenBank/DDBJ whole genome shotgun (WGS) entry which is preliminary data.</text>
</comment>
<dbReference type="OrthoDB" id="268799at2759"/>
<dbReference type="Proteomes" id="UP000801492">
    <property type="component" value="Unassembled WGS sequence"/>
</dbReference>
<name>A0A8K0DCQ0_IGNLU</name>
<feature type="region of interest" description="Disordered" evidence="1">
    <location>
        <begin position="300"/>
        <end position="321"/>
    </location>
</feature>